<keyword evidence="1" id="KW-0812">Transmembrane</keyword>
<dbReference type="PANTHER" id="PTHR47331">
    <property type="entry name" value="PHD-TYPE DOMAIN-CONTAINING PROTEIN"/>
    <property type="match status" value="1"/>
</dbReference>
<sequence length="1264" mass="140592">MMPALPKERVTQAAPFKNTGLDYLGPMLVRDQDSRVKIWICLFTCLVTRAIHLEYVNEMTTEAFLNAFHRFIARRGRPAVIISDNAKQFLLAEKTLHTIWSAATQEIDVVEYFANEHIKWKFIPELAPWHGGMYERMVAMVKKAYQAAVGRKLLTIEQVSTLLPEIEAIVNCHPLTYIGEDTTAGNILRPIDFIIPHCQPGLPPLMEDEGEEEYKPEGPNSQEKLIATWNKTLLILNRFWMLWHSDYLTSLRERQQRFHQEPRSRARYAPQAGEVVLIRDDIVPRGLWRLGKVEEVTASNDHEIRVAKVKIANGHILRRAINHLYPLEVSGTSQESKDDTNQAMASEPTSPVKLVVDQGKYNLRPRRHNVLFMLAIVLATCIRGTLTETCGDAAIARRIHAQTCVSQGRVFKEMANGTICWTMINCHQGHIRRITEAIDSQHCGPPCTCPSWATGCSLYEGKFAGSSTIGNIATKRLVQDNRPTFCSTTPRDGCEKMAHARLLNQIQLYDGTIHWVRNLHLITKDHMHGAYECVGNQNGSQTGSEKFCKQHTCTPGGTKYCFYPQHELTIWGTDGGSVPIRAWGMVKVLIYDYLHGQEPMDGTGCQLSCSMGGATLTSINGTNAIEVTSGNLRVEISHPRWQERVALPAEIIVSTHQVHAVFWSQGTPMATLHISCQPSAYCDMITCHMCWALVENPHCAPKGAIVIITIALYIGSFMVFTLLKFSRCLGGGLRCAFGGCALLCQILHRKQPKRRATSKWPLPSKLTIAVVLTILQLPSTQSCAETATIVAMERQCANTRQGFLSCSFDEVTRLTLQPHGQEVCLLLQDNHHRPAGTIKMEVHQVEIRCQKVTKFFTRQVKIEVISQKRCPLMGSCHDERCATVGPAEVIPELGSANNFPGYTRCVESCSCWACGCFMCSPACLFYRVHALPTTAEVFEVFHCPSWNVHMKINVTLLTAKGPAMQQLLLEPGQTTTWNNIKITLESLSLPPIPSLDSTFVTNGKTTTVLSKGDEAAVAQLTCATAGQAHNMSCHLQPDLCNCQPAGDRVNCLCRETSATNEAITTRNLPAVVGGVLWLRPEGDSVSTRLPLTTASVQVSIKGMKIATQIDIDTCHIKETSLTGCYNCDNGAELTIKCQTGFGQAIAHVSCATTSFHLDCSPQPQTQAIRLHLSQSVINENCQVTCPAATTTFQLQGKLFLFTTTQRIDHPTSWLGMVTETPIFPMIRQALFGDFYSFLTTIAILLACFVITMVIRSLLCRRYRY</sequence>
<evidence type="ECO:0000259" key="2">
    <source>
        <dbReference type="PROSITE" id="PS50994"/>
    </source>
</evidence>
<dbReference type="InterPro" id="IPR001584">
    <property type="entry name" value="Integrase_cat-core"/>
</dbReference>
<evidence type="ECO:0000313" key="4">
    <source>
        <dbReference type="WBParaSite" id="PSAMB.scaffold1178size34905.g11541.t1"/>
    </source>
</evidence>
<dbReference type="SUPFAM" id="SSF53098">
    <property type="entry name" value="Ribonuclease H-like"/>
    <property type="match status" value="1"/>
</dbReference>
<dbReference type="PROSITE" id="PS50994">
    <property type="entry name" value="INTEGRASE"/>
    <property type="match status" value="1"/>
</dbReference>
<protein>
    <submittedName>
        <fullName evidence="4">Integrase catalytic domain-containing protein</fullName>
    </submittedName>
</protein>
<feature type="transmembrane region" description="Helical" evidence="1">
    <location>
        <begin position="1234"/>
        <end position="1258"/>
    </location>
</feature>
<feature type="domain" description="Integrase catalytic" evidence="2">
    <location>
        <begin position="11"/>
        <end position="198"/>
    </location>
</feature>
<keyword evidence="3" id="KW-1185">Reference proteome</keyword>
<dbReference type="InterPro" id="IPR036397">
    <property type="entry name" value="RNaseH_sf"/>
</dbReference>
<dbReference type="Pfam" id="PF18701">
    <property type="entry name" value="DUF5641"/>
    <property type="match status" value="1"/>
</dbReference>
<name>A0A914URE4_9BILA</name>
<dbReference type="Pfam" id="PF07245">
    <property type="entry name" value="Phlebovirus_G2"/>
    <property type="match status" value="1"/>
</dbReference>
<dbReference type="InterPro" id="IPR040676">
    <property type="entry name" value="DUF5641"/>
</dbReference>
<dbReference type="Gene3D" id="2.60.98.50">
    <property type="match status" value="1"/>
</dbReference>
<dbReference type="Pfam" id="PF19019">
    <property type="entry name" value="Phlebo_G2_C"/>
    <property type="match status" value="1"/>
</dbReference>
<evidence type="ECO:0000256" key="1">
    <source>
        <dbReference type="SAM" id="Phobius"/>
    </source>
</evidence>
<dbReference type="GO" id="GO:0015074">
    <property type="term" value="P:DNA integration"/>
    <property type="evidence" value="ECO:0007669"/>
    <property type="project" value="InterPro"/>
</dbReference>
<evidence type="ECO:0000313" key="3">
    <source>
        <dbReference type="Proteomes" id="UP000887566"/>
    </source>
</evidence>
<reference evidence="4" key="1">
    <citation type="submission" date="2022-11" db="UniProtKB">
        <authorList>
            <consortium name="WormBaseParasite"/>
        </authorList>
    </citation>
    <scope>IDENTIFICATION</scope>
</reference>
<dbReference type="GO" id="GO:0003676">
    <property type="term" value="F:nucleic acid binding"/>
    <property type="evidence" value="ECO:0007669"/>
    <property type="project" value="InterPro"/>
</dbReference>
<organism evidence="3 4">
    <name type="scientific">Plectus sambesii</name>
    <dbReference type="NCBI Taxonomy" id="2011161"/>
    <lineage>
        <taxon>Eukaryota</taxon>
        <taxon>Metazoa</taxon>
        <taxon>Ecdysozoa</taxon>
        <taxon>Nematoda</taxon>
        <taxon>Chromadorea</taxon>
        <taxon>Plectida</taxon>
        <taxon>Plectina</taxon>
        <taxon>Plectoidea</taxon>
        <taxon>Plectidae</taxon>
        <taxon>Plectus</taxon>
    </lineage>
</organism>
<dbReference type="Gene3D" id="2.60.40.3770">
    <property type="match status" value="1"/>
</dbReference>
<proteinExistence type="predicted"/>
<dbReference type="InterPro" id="IPR009878">
    <property type="entry name" value="Phlebovirus_G2_fusion"/>
</dbReference>
<dbReference type="Gene3D" id="3.30.420.10">
    <property type="entry name" value="Ribonuclease H-like superfamily/Ribonuclease H"/>
    <property type="match status" value="1"/>
</dbReference>
<keyword evidence="1" id="KW-1133">Transmembrane helix</keyword>
<dbReference type="Proteomes" id="UP000887566">
    <property type="component" value="Unplaced"/>
</dbReference>
<dbReference type="AlphaFoldDB" id="A0A914URE4"/>
<dbReference type="InterPro" id="IPR012337">
    <property type="entry name" value="RNaseH-like_sf"/>
</dbReference>
<dbReference type="WBParaSite" id="PSAMB.scaffold1178size34905.g11541.t1">
    <property type="protein sequence ID" value="PSAMB.scaffold1178size34905.g11541.t1"/>
    <property type="gene ID" value="PSAMB.scaffold1178size34905.g11541"/>
</dbReference>
<accession>A0A914URE4</accession>
<dbReference type="InterPro" id="IPR043603">
    <property type="entry name" value="Phlebo_G2_C"/>
</dbReference>
<keyword evidence="1" id="KW-0472">Membrane</keyword>